<dbReference type="EMBL" id="LR824010">
    <property type="protein sequence ID" value="CAH0625468.1"/>
    <property type="molecule type" value="Genomic_DNA"/>
</dbReference>
<reference evidence="1" key="1">
    <citation type="submission" date="2021-12" db="EMBL/GenBank/DDBJ databases">
        <authorList>
            <person name="King R."/>
        </authorList>
    </citation>
    <scope>NUCLEOTIDE SEQUENCE</scope>
</reference>
<proteinExistence type="predicted"/>
<dbReference type="Proteomes" id="UP001154114">
    <property type="component" value="Chromosome 7"/>
</dbReference>
<evidence type="ECO:0000313" key="1">
    <source>
        <dbReference type="EMBL" id="CAH0625468.1"/>
    </source>
</evidence>
<evidence type="ECO:0000313" key="2">
    <source>
        <dbReference type="Proteomes" id="UP001154114"/>
    </source>
</evidence>
<accession>A0A9P0C1J0</accession>
<sequence>MSGSRADWSSSERRASGGFAVQLQTILETYSFRMFHRGSLTMRHKYLPKQPCPNGTCVTLNDRELYLLPSQSSSTGRIASTVARPAAVCRSLCRHSATRT</sequence>
<dbReference type="AlphaFoldDB" id="A0A9P0C1J0"/>
<protein>
    <submittedName>
        <fullName evidence="1">Uncharacterized protein</fullName>
    </submittedName>
</protein>
<organism evidence="1 2">
    <name type="scientific">Chrysodeixis includens</name>
    <name type="common">Soybean looper</name>
    <name type="synonym">Pseudoplusia includens</name>
    <dbReference type="NCBI Taxonomy" id="689277"/>
    <lineage>
        <taxon>Eukaryota</taxon>
        <taxon>Metazoa</taxon>
        <taxon>Ecdysozoa</taxon>
        <taxon>Arthropoda</taxon>
        <taxon>Hexapoda</taxon>
        <taxon>Insecta</taxon>
        <taxon>Pterygota</taxon>
        <taxon>Neoptera</taxon>
        <taxon>Endopterygota</taxon>
        <taxon>Lepidoptera</taxon>
        <taxon>Glossata</taxon>
        <taxon>Ditrysia</taxon>
        <taxon>Noctuoidea</taxon>
        <taxon>Noctuidae</taxon>
        <taxon>Plusiinae</taxon>
        <taxon>Chrysodeixis</taxon>
    </lineage>
</organism>
<keyword evidence="2" id="KW-1185">Reference proteome</keyword>
<name>A0A9P0C1J0_CHRIL</name>
<gene>
    <name evidence="1" type="ORF">CINC_LOCUS12071</name>
</gene>